<evidence type="ECO:0000256" key="4">
    <source>
        <dbReference type="ARBA" id="ARBA00022989"/>
    </source>
</evidence>
<dbReference type="Pfam" id="PF07690">
    <property type="entry name" value="MFS_1"/>
    <property type="match status" value="1"/>
</dbReference>
<feature type="domain" description="Major facilitator superfamily (MFS) profile" evidence="7">
    <location>
        <begin position="21"/>
        <end position="502"/>
    </location>
</feature>
<feature type="transmembrane region" description="Helical" evidence="6">
    <location>
        <begin position="86"/>
        <end position="113"/>
    </location>
</feature>
<feature type="transmembrane region" description="Helical" evidence="6">
    <location>
        <begin position="20"/>
        <end position="43"/>
    </location>
</feature>
<feature type="transmembrane region" description="Helical" evidence="6">
    <location>
        <begin position="364"/>
        <end position="386"/>
    </location>
</feature>
<dbReference type="PANTHER" id="PTHR23501">
    <property type="entry name" value="MAJOR FACILITATOR SUPERFAMILY"/>
    <property type="match status" value="1"/>
</dbReference>
<dbReference type="SUPFAM" id="SSF103473">
    <property type="entry name" value="MFS general substrate transporter"/>
    <property type="match status" value="1"/>
</dbReference>
<keyword evidence="3 6" id="KW-0812">Transmembrane</keyword>
<feature type="transmembrane region" description="Helical" evidence="6">
    <location>
        <begin position="207"/>
        <end position="229"/>
    </location>
</feature>
<evidence type="ECO:0000256" key="5">
    <source>
        <dbReference type="ARBA" id="ARBA00023136"/>
    </source>
</evidence>
<feature type="transmembrane region" description="Helical" evidence="6">
    <location>
        <begin position="119"/>
        <end position="138"/>
    </location>
</feature>
<evidence type="ECO:0000256" key="1">
    <source>
        <dbReference type="ARBA" id="ARBA00004651"/>
    </source>
</evidence>
<evidence type="ECO:0000313" key="8">
    <source>
        <dbReference type="EMBL" id="MCZ8515465.1"/>
    </source>
</evidence>
<dbReference type="Gene3D" id="1.20.1720.10">
    <property type="entry name" value="Multidrug resistance protein D"/>
    <property type="match status" value="1"/>
</dbReference>
<protein>
    <submittedName>
        <fullName evidence="8">MDR family MFS transporter</fullName>
    </submittedName>
</protein>
<keyword evidence="2" id="KW-0813">Transport</keyword>
<feature type="transmembrane region" description="Helical" evidence="6">
    <location>
        <begin position="55"/>
        <end position="74"/>
    </location>
</feature>
<dbReference type="CDD" id="cd17502">
    <property type="entry name" value="MFS_Azr1_MDR_like"/>
    <property type="match status" value="1"/>
</dbReference>
<dbReference type="Proteomes" id="UP001527882">
    <property type="component" value="Unassembled WGS sequence"/>
</dbReference>
<evidence type="ECO:0000259" key="7">
    <source>
        <dbReference type="PROSITE" id="PS50850"/>
    </source>
</evidence>
<dbReference type="InterPro" id="IPR020846">
    <property type="entry name" value="MFS_dom"/>
</dbReference>
<proteinExistence type="predicted"/>
<feature type="transmembrane region" description="Helical" evidence="6">
    <location>
        <begin position="150"/>
        <end position="169"/>
    </location>
</feature>
<dbReference type="PRINTS" id="PR01036">
    <property type="entry name" value="TCRTETB"/>
</dbReference>
<dbReference type="PROSITE" id="PS50850">
    <property type="entry name" value="MFS"/>
    <property type="match status" value="1"/>
</dbReference>
<feature type="transmembrane region" description="Helical" evidence="6">
    <location>
        <begin position="307"/>
        <end position="328"/>
    </location>
</feature>
<dbReference type="RefSeq" id="WP_269883986.1">
    <property type="nucleotide sequence ID" value="NZ_JAQAGZ010000017.1"/>
</dbReference>
<evidence type="ECO:0000256" key="2">
    <source>
        <dbReference type="ARBA" id="ARBA00022448"/>
    </source>
</evidence>
<feature type="transmembrane region" description="Helical" evidence="6">
    <location>
        <begin position="340"/>
        <end position="358"/>
    </location>
</feature>
<evidence type="ECO:0000313" key="9">
    <source>
        <dbReference type="Proteomes" id="UP001527882"/>
    </source>
</evidence>
<evidence type="ECO:0000256" key="6">
    <source>
        <dbReference type="SAM" id="Phobius"/>
    </source>
</evidence>
<keyword evidence="9" id="KW-1185">Reference proteome</keyword>
<feature type="transmembrane region" description="Helical" evidence="6">
    <location>
        <begin position="407"/>
        <end position="428"/>
    </location>
</feature>
<name>A0ABT4QF32_9BACL</name>
<accession>A0ABT4QF32</accession>
<feature type="transmembrane region" description="Helical" evidence="6">
    <location>
        <begin position="275"/>
        <end position="295"/>
    </location>
</feature>
<sequence length="506" mass="54173">MSQLTIAQSGQTEKKTQRPFVLAAIIVSMFMAAIEMTIISTAMPSVVGDLGGFSLYSWVFSAFSLMQAVTTPIYGKLSDLFGRKPVFITGIIIFLLGSILCGLAKSMVALVIFRLIQGLGAGAVQPIGITIVGDLYTLQERAKIQGFFSSVFGISSVLGPLVGGLIVQYTHWSWIFWMNIPLGILSIIGVILFLHEGIEKQKRSIDYAGSGLFFVSITSLMIVLIQGGVKWSWTSLQIGSLLLVFALGAILFFLWERKASEPMMPLDIWKNRFIATANAATFTSGALVIGLTSFLPTYIQGVMGHSAIVAGFTLTVMTVGWPLAALAGSQLIMKIGVRPTAVMGGIAAFTGSLFFLTLDPAKGAIWAGTGSFIIGIGMGLTSITFMTSIQNSVDWQKRGVATASNMFMRLLGSSVGAALLGGILNMRFNGFLSSENNSLGGAVSMNSIDQLLNSSGLQQMPEKEMQIVQSGLTIALHSVYWGVFVLAALTMIGTLFLPKAEKQDMR</sequence>
<dbReference type="InterPro" id="IPR036259">
    <property type="entry name" value="MFS_trans_sf"/>
</dbReference>
<reference evidence="8 9" key="1">
    <citation type="submission" date="2022-12" db="EMBL/GenBank/DDBJ databases">
        <title>Draft genome sequence of Paenibacillus sp. dW9.</title>
        <authorList>
            <person name="Choi E.-W."/>
            <person name="Kim D.-U."/>
        </authorList>
    </citation>
    <scope>NUCLEOTIDE SEQUENCE [LARGE SCALE GENOMIC DNA]</scope>
    <source>
        <strain evidence="9">dW9</strain>
    </source>
</reference>
<dbReference type="InterPro" id="IPR011701">
    <property type="entry name" value="MFS"/>
</dbReference>
<keyword evidence="5 6" id="KW-0472">Membrane</keyword>
<comment type="subcellular location">
    <subcellularLocation>
        <location evidence="1">Cell membrane</location>
        <topology evidence="1">Multi-pass membrane protein</topology>
    </subcellularLocation>
</comment>
<feature type="transmembrane region" description="Helical" evidence="6">
    <location>
        <begin position="235"/>
        <end position="255"/>
    </location>
</feature>
<organism evidence="8 9">
    <name type="scientific">Paenibacillus gyeongsangnamensis</name>
    <dbReference type="NCBI Taxonomy" id="3388067"/>
    <lineage>
        <taxon>Bacteria</taxon>
        <taxon>Bacillati</taxon>
        <taxon>Bacillota</taxon>
        <taxon>Bacilli</taxon>
        <taxon>Bacillales</taxon>
        <taxon>Paenibacillaceae</taxon>
        <taxon>Paenibacillus</taxon>
    </lineage>
</organism>
<evidence type="ECO:0000256" key="3">
    <source>
        <dbReference type="ARBA" id="ARBA00022692"/>
    </source>
</evidence>
<dbReference type="Gene3D" id="1.20.1250.20">
    <property type="entry name" value="MFS general substrate transporter like domains"/>
    <property type="match status" value="1"/>
</dbReference>
<gene>
    <name evidence="8" type="ORF">O9H85_24280</name>
</gene>
<keyword evidence="4 6" id="KW-1133">Transmembrane helix</keyword>
<comment type="caution">
    <text evidence="8">The sequence shown here is derived from an EMBL/GenBank/DDBJ whole genome shotgun (WGS) entry which is preliminary data.</text>
</comment>
<feature type="transmembrane region" description="Helical" evidence="6">
    <location>
        <begin position="175"/>
        <end position="195"/>
    </location>
</feature>
<feature type="transmembrane region" description="Helical" evidence="6">
    <location>
        <begin position="479"/>
        <end position="497"/>
    </location>
</feature>
<dbReference type="EMBL" id="JAQAGZ010000017">
    <property type="protein sequence ID" value="MCZ8515465.1"/>
    <property type="molecule type" value="Genomic_DNA"/>
</dbReference>
<dbReference type="PANTHER" id="PTHR23501:SF191">
    <property type="entry name" value="VACUOLAR BASIC AMINO ACID TRANSPORTER 4"/>
    <property type="match status" value="1"/>
</dbReference>